<dbReference type="PANTHER" id="PTHR45658:SF18">
    <property type="entry name" value="PROTEIN GAT2"/>
    <property type="match status" value="1"/>
</dbReference>
<keyword evidence="3 6" id="KW-0863">Zinc-finger</keyword>
<keyword evidence="10" id="KW-1185">Reference proteome</keyword>
<feature type="region of interest" description="Disordered" evidence="7">
    <location>
        <begin position="310"/>
        <end position="329"/>
    </location>
</feature>
<keyword evidence="4" id="KW-0862">Zinc</keyword>
<name>A0ABD1ZM65_9MARC</name>
<reference evidence="9 10" key="1">
    <citation type="submission" date="2024-09" db="EMBL/GenBank/DDBJ databases">
        <title>Chromosome-scale assembly of Riccia fluitans.</title>
        <authorList>
            <person name="Paukszto L."/>
            <person name="Sawicki J."/>
            <person name="Karawczyk K."/>
            <person name="Piernik-Szablinska J."/>
            <person name="Szczecinska M."/>
            <person name="Mazdziarz M."/>
        </authorList>
    </citation>
    <scope>NUCLEOTIDE SEQUENCE [LARGE SCALE GENOMIC DNA]</scope>
    <source>
        <strain evidence="9">Rf_01</strain>
        <tissue evidence="9">Aerial parts of the thallus</tissue>
    </source>
</reference>
<evidence type="ECO:0000256" key="2">
    <source>
        <dbReference type="ARBA" id="ARBA00022723"/>
    </source>
</evidence>
<proteinExistence type="inferred from homology"/>
<dbReference type="PROSITE" id="PS50114">
    <property type="entry name" value="GATA_ZN_FINGER_2"/>
    <property type="match status" value="1"/>
</dbReference>
<dbReference type="InterPro" id="IPR013088">
    <property type="entry name" value="Znf_NHR/GATA"/>
</dbReference>
<feature type="compositionally biased region" description="Low complexity" evidence="7">
    <location>
        <begin position="407"/>
        <end position="427"/>
    </location>
</feature>
<dbReference type="Gene3D" id="3.30.50.10">
    <property type="entry name" value="Erythroid Transcription Factor GATA-1, subunit A"/>
    <property type="match status" value="1"/>
</dbReference>
<dbReference type="Proteomes" id="UP001605036">
    <property type="component" value="Unassembled WGS sequence"/>
</dbReference>
<evidence type="ECO:0000256" key="6">
    <source>
        <dbReference type="PROSITE-ProRule" id="PRU00094"/>
    </source>
</evidence>
<evidence type="ECO:0000259" key="8">
    <source>
        <dbReference type="PROSITE" id="PS50114"/>
    </source>
</evidence>
<dbReference type="InterPro" id="IPR000679">
    <property type="entry name" value="Znf_GATA"/>
</dbReference>
<dbReference type="InterPro" id="IPR051140">
    <property type="entry name" value="GATA_TF"/>
</dbReference>
<evidence type="ECO:0000313" key="10">
    <source>
        <dbReference type="Proteomes" id="UP001605036"/>
    </source>
</evidence>
<dbReference type="SUPFAM" id="SSF57716">
    <property type="entry name" value="Glucocorticoid receptor-like (DNA-binding domain)"/>
    <property type="match status" value="1"/>
</dbReference>
<dbReference type="GO" id="GO:0008270">
    <property type="term" value="F:zinc ion binding"/>
    <property type="evidence" value="ECO:0007669"/>
    <property type="project" value="UniProtKB-KW"/>
</dbReference>
<dbReference type="Pfam" id="PF00320">
    <property type="entry name" value="GATA"/>
    <property type="match status" value="1"/>
</dbReference>
<feature type="compositionally biased region" description="Polar residues" evidence="7">
    <location>
        <begin position="264"/>
        <end position="276"/>
    </location>
</feature>
<evidence type="ECO:0000313" key="9">
    <source>
        <dbReference type="EMBL" id="KAL2652544.1"/>
    </source>
</evidence>
<dbReference type="AlphaFoldDB" id="A0ABD1ZM65"/>
<dbReference type="PANTHER" id="PTHR45658">
    <property type="entry name" value="GATA TRANSCRIPTION FACTOR"/>
    <property type="match status" value="1"/>
</dbReference>
<evidence type="ECO:0000256" key="1">
    <source>
        <dbReference type="ARBA" id="ARBA00005694"/>
    </source>
</evidence>
<keyword evidence="2" id="KW-0479">Metal-binding</keyword>
<evidence type="ECO:0000256" key="4">
    <source>
        <dbReference type="ARBA" id="ARBA00022833"/>
    </source>
</evidence>
<protein>
    <recommendedName>
        <fullName evidence="8">GATA-type domain-containing protein</fullName>
    </recommendedName>
</protein>
<accession>A0ABD1ZM65</accession>
<comment type="similarity">
    <text evidence="1">Belongs to the type IV zinc-finger family. Class A subfamily.</text>
</comment>
<feature type="compositionally biased region" description="Low complexity" evidence="7">
    <location>
        <begin position="208"/>
        <end position="221"/>
    </location>
</feature>
<gene>
    <name evidence="9" type="ORF">R1flu_020672</name>
</gene>
<evidence type="ECO:0000256" key="7">
    <source>
        <dbReference type="SAM" id="MobiDB-lite"/>
    </source>
</evidence>
<evidence type="ECO:0000256" key="5">
    <source>
        <dbReference type="ARBA" id="ARBA00023159"/>
    </source>
</evidence>
<feature type="domain" description="GATA-type" evidence="8">
    <location>
        <begin position="337"/>
        <end position="368"/>
    </location>
</feature>
<dbReference type="EMBL" id="JBHFFA010000001">
    <property type="protein sequence ID" value="KAL2652544.1"/>
    <property type="molecule type" value="Genomic_DNA"/>
</dbReference>
<dbReference type="PROSITE" id="PS00344">
    <property type="entry name" value="GATA_ZN_FINGER_1"/>
    <property type="match status" value="1"/>
</dbReference>
<sequence>MLCYCGAELEQQAEAQLAFSASCQDSQLHFRLYAEDLFSSSFCSRRAHPSASATIIPLPLLVYNITCSVWMELQSTFAGAGAMSMGDAFHIDDLLDFSNEDIAGPIGDSLLSSLDSTLTEIENHLNSGSSSLVGTKHLLDGDDAVAGDLCVPCSDLAELEWLSKFVEDSFSAGEVTRPGGLTVSTEHHIPIESFTNKDRFQSASPVSVLESSASSERANNAYRELSTVPGRARSKRARTGGRVWGTTARILSSSSNSGSGSGNDTESLSSDSSAMTGSDRKYSVSQSTLSVDSQLVPVMMNAPPKAVCSSAKKSWKGGAGGGKSGKKGQDAALQPWRCLHCSTTRTPQWRAGPMGPKTLCNACGVRYKSGRLLPEYRPAGSPGYIGHKHSNSHKKILEMRRQREQQQQHILGQSSQSSSILSDPSCQASPSSNHHFLEIEDSDICNSQS</sequence>
<dbReference type="CDD" id="cd00202">
    <property type="entry name" value="ZnF_GATA"/>
    <property type="match status" value="1"/>
</dbReference>
<feature type="region of interest" description="Disordered" evidence="7">
    <location>
        <begin position="208"/>
        <end position="282"/>
    </location>
</feature>
<dbReference type="FunFam" id="3.30.50.10:FF:000018">
    <property type="entry name" value="GATA transcription factor"/>
    <property type="match status" value="1"/>
</dbReference>
<dbReference type="SMART" id="SM00401">
    <property type="entry name" value="ZnF_GATA"/>
    <property type="match status" value="1"/>
</dbReference>
<keyword evidence="5" id="KW-0010">Activator</keyword>
<organism evidence="9 10">
    <name type="scientific">Riccia fluitans</name>
    <dbReference type="NCBI Taxonomy" id="41844"/>
    <lineage>
        <taxon>Eukaryota</taxon>
        <taxon>Viridiplantae</taxon>
        <taxon>Streptophyta</taxon>
        <taxon>Embryophyta</taxon>
        <taxon>Marchantiophyta</taxon>
        <taxon>Marchantiopsida</taxon>
        <taxon>Marchantiidae</taxon>
        <taxon>Marchantiales</taxon>
        <taxon>Ricciaceae</taxon>
        <taxon>Riccia</taxon>
    </lineage>
</organism>
<evidence type="ECO:0000256" key="3">
    <source>
        <dbReference type="ARBA" id="ARBA00022771"/>
    </source>
</evidence>
<feature type="region of interest" description="Disordered" evidence="7">
    <location>
        <begin position="401"/>
        <end position="449"/>
    </location>
</feature>
<comment type="caution">
    <text evidence="9">The sequence shown here is derived from an EMBL/GenBank/DDBJ whole genome shotgun (WGS) entry which is preliminary data.</text>
</comment>